<evidence type="ECO:0000256" key="1">
    <source>
        <dbReference type="ARBA" id="ARBA00004123"/>
    </source>
</evidence>
<comment type="subcellular location">
    <subcellularLocation>
        <location evidence="1">Nucleus</location>
    </subcellularLocation>
</comment>
<evidence type="ECO:0000256" key="3">
    <source>
        <dbReference type="ARBA" id="ARBA00022723"/>
    </source>
</evidence>
<evidence type="ECO:0000259" key="9">
    <source>
        <dbReference type="PROSITE" id="PS50173"/>
    </source>
</evidence>
<sequence length="721" mass="80035">MNNQNHHNQTRNNNRIVLLFDLDCFYAQCERVRLGLPLDTSLALLQWNSTLAVTYPAREFGIQRGDSWDAVAQKSKGKCHAIHLHILQSSNSNSSSSSSSSGSEKGGKNHENDTNDDEENKEDDIGMEDQDADYKTAFDKIYKLTPPQQMEERKQLGVRKHYYEGKACLERYRLASMTIFSVVLESLTKHLGGKDHFVLERASIDEFYLDITKYCYNNDGSDINNEGHVQTSSTTDDSSKASTSTGKGKGIPNQKPTVVVGDSSIHNEDDEQSPLKIALHRACQVSQQIRTDVWNHLGFTMSAGIATNKMMAKLAAGYGKPNGQAVLHPNNFETVMETTKIRKVRNFGGKLGKKVIHTVLDEKKDATMGDLAQVPLPVLLHHFSQETALLVFDACRGNDNEQVKETTGALVKSITAFKSFTATNQVAEIQKWLNIIANEIVARVAKDKVRNKRYPKTCTLNYTYYTTRNGQRPNDGSHRSQRNTKSVRLQYPNEGMKASKKAETLQEQAMEKLIPILQKQKLRGVGMSANNFEPMGPSGVSSIENFFSSSGGAETTKGGDGRIASSHRFSNHPPQQQSMLRSDGVEQYFSSKSDMIAAESLSLSEAKQGPLPSLNNDDNDPRAITPDGSTEKSDEELAKELQASISKKDNDDSSSSSNRPPLVVSKEPPPTPVDNDMELARQLQAKYDRENYVLTATSRRSTAGGPPRKKARSIKTFFQPR</sequence>
<dbReference type="GO" id="GO:0006281">
    <property type="term" value="P:DNA repair"/>
    <property type="evidence" value="ECO:0007669"/>
    <property type="project" value="UniProtKB-KW"/>
</dbReference>
<feature type="compositionally biased region" description="Low complexity" evidence="8">
    <location>
        <begin position="231"/>
        <end position="246"/>
    </location>
</feature>
<dbReference type="Gene3D" id="3.30.70.270">
    <property type="match status" value="1"/>
</dbReference>
<dbReference type="InterPro" id="IPR036775">
    <property type="entry name" value="DNA_pol_Y-fam_lit_finger_sf"/>
</dbReference>
<dbReference type="PANTHER" id="PTHR45873:SF1">
    <property type="entry name" value="DNA POLYMERASE ETA"/>
    <property type="match status" value="1"/>
</dbReference>
<keyword evidence="4" id="KW-0227">DNA damage</keyword>
<dbReference type="Gene3D" id="3.40.1170.60">
    <property type="match status" value="1"/>
</dbReference>
<dbReference type="GO" id="GO:0005634">
    <property type="term" value="C:nucleus"/>
    <property type="evidence" value="ECO:0007669"/>
    <property type="project" value="UniProtKB-SubCell"/>
</dbReference>
<dbReference type="Pfam" id="PF11799">
    <property type="entry name" value="IMS_C"/>
    <property type="match status" value="1"/>
</dbReference>
<dbReference type="InterPro" id="IPR017961">
    <property type="entry name" value="DNA_pol_Y-fam_little_finger"/>
</dbReference>
<evidence type="ECO:0000313" key="11">
    <source>
        <dbReference type="Proteomes" id="UP001295423"/>
    </source>
</evidence>
<dbReference type="GO" id="GO:0009314">
    <property type="term" value="P:response to radiation"/>
    <property type="evidence" value="ECO:0007669"/>
    <property type="project" value="TreeGrafter"/>
</dbReference>
<feature type="domain" description="UmuC" evidence="9">
    <location>
        <begin position="17"/>
        <end position="348"/>
    </location>
</feature>
<keyword evidence="6" id="KW-0539">Nucleus</keyword>
<feature type="compositionally biased region" description="Polar residues" evidence="8">
    <location>
        <begin position="543"/>
        <end position="553"/>
    </location>
</feature>
<dbReference type="AlphaFoldDB" id="A0AAD2G029"/>
<keyword evidence="5" id="KW-0234">DNA repair</keyword>
<dbReference type="GO" id="GO:0003684">
    <property type="term" value="F:damaged DNA binding"/>
    <property type="evidence" value="ECO:0007669"/>
    <property type="project" value="InterPro"/>
</dbReference>
<evidence type="ECO:0000256" key="5">
    <source>
        <dbReference type="ARBA" id="ARBA00023204"/>
    </source>
</evidence>
<dbReference type="PIRSF" id="PIRSF036603">
    <property type="entry name" value="DPol_eta"/>
    <property type="match status" value="1"/>
</dbReference>
<organism evidence="10 11">
    <name type="scientific">Cylindrotheca closterium</name>
    <dbReference type="NCBI Taxonomy" id="2856"/>
    <lineage>
        <taxon>Eukaryota</taxon>
        <taxon>Sar</taxon>
        <taxon>Stramenopiles</taxon>
        <taxon>Ochrophyta</taxon>
        <taxon>Bacillariophyta</taxon>
        <taxon>Bacillariophyceae</taxon>
        <taxon>Bacillariophycidae</taxon>
        <taxon>Bacillariales</taxon>
        <taxon>Bacillariaceae</taxon>
        <taxon>Cylindrotheca</taxon>
    </lineage>
</organism>
<feature type="compositionally biased region" description="Acidic residues" evidence="8">
    <location>
        <begin position="114"/>
        <end position="128"/>
    </location>
</feature>
<dbReference type="GO" id="GO:0042276">
    <property type="term" value="P:error-prone translesion synthesis"/>
    <property type="evidence" value="ECO:0007669"/>
    <property type="project" value="TreeGrafter"/>
</dbReference>
<keyword evidence="3" id="KW-0479">Metal-binding</keyword>
<evidence type="ECO:0000256" key="4">
    <source>
        <dbReference type="ARBA" id="ARBA00022763"/>
    </source>
</evidence>
<dbReference type="GO" id="GO:0035861">
    <property type="term" value="C:site of double-strand break"/>
    <property type="evidence" value="ECO:0007669"/>
    <property type="project" value="TreeGrafter"/>
</dbReference>
<dbReference type="Pfam" id="PF00817">
    <property type="entry name" value="IMS"/>
    <property type="match status" value="1"/>
</dbReference>
<name>A0AAD2G029_9STRA</name>
<accession>A0AAD2G029</accession>
<evidence type="ECO:0000256" key="8">
    <source>
        <dbReference type="SAM" id="MobiDB-lite"/>
    </source>
</evidence>
<dbReference type="InterPro" id="IPR043502">
    <property type="entry name" value="DNA/RNA_pol_sf"/>
</dbReference>
<feature type="region of interest" description="Disordered" evidence="8">
    <location>
        <begin position="226"/>
        <end position="259"/>
    </location>
</feature>
<dbReference type="PROSITE" id="PS50173">
    <property type="entry name" value="UMUC"/>
    <property type="match status" value="1"/>
</dbReference>
<feature type="region of interest" description="Disordered" evidence="8">
    <location>
        <begin position="466"/>
        <end position="486"/>
    </location>
</feature>
<dbReference type="Pfam" id="PF21704">
    <property type="entry name" value="POLH-Rev1_HhH"/>
    <property type="match status" value="1"/>
</dbReference>
<keyword evidence="2" id="KW-0808">Transferase</keyword>
<dbReference type="Proteomes" id="UP001295423">
    <property type="component" value="Unassembled WGS sequence"/>
</dbReference>
<comment type="caution">
    <text evidence="10">The sequence shown here is derived from an EMBL/GenBank/DDBJ whole genome shotgun (WGS) entry which is preliminary data.</text>
</comment>
<gene>
    <name evidence="10" type="ORF">CYCCA115_LOCUS17377</name>
</gene>
<dbReference type="InterPro" id="IPR052230">
    <property type="entry name" value="DNA_polymerase_eta"/>
</dbReference>
<feature type="compositionally biased region" description="Low complexity" evidence="8">
    <location>
        <begin position="90"/>
        <end position="103"/>
    </location>
</feature>
<feature type="region of interest" description="Disordered" evidence="8">
    <location>
        <begin position="602"/>
        <end position="721"/>
    </location>
</feature>
<protein>
    <recommendedName>
        <fullName evidence="7">DNA polymerase eta</fullName>
    </recommendedName>
</protein>
<evidence type="ECO:0000256" key="7">
    <source>
        <dbReference type="ARBA" id="ARBA00044975"/>
    </source>
</evidence>
<evidence type="ECO:0000256" key="2">
    <source>
        <dbReference type="ARBA" id="ARBA00022679"/>
    </source>
</evidence>
<dbReference type="SUPFAM" id="SSF100879">
    <property type="entry name" value="Lesion bypass DNA polymerase (Y-family), little finger domain"/>
    <property type="match status" value="1"/>
</dbReference>
<dbReference type="PANTHER" id="PTHR45873">
    <property type="entry name" value="DNA POLYMERASE ETA"/>
    <property type="match status" value="1"/>
</dbReference>
<dbReference type="InterPro" id="IPR043128">
    <property type="entry name" value="Rev_trsase/Diguanyl_cyclase"/>
</dbReference>
<dbReference type="GO" id="GO:0046872">
    <property type="term" value="F:metal ion binding"/>
    <property type="evidence" value="ECO:0007669"/>
    <property type="project" value="UniProtKB-KW"/>
</dbReference>
<dbReference type="GO" id="GO:0005657">
    <property type="term" value="C:replication fork"/>
    <property type="evidence" value="ECO:0007669"/>
    <property type="project" value="TreeGrafter"/>
</dbReference>
<feature type="region of interest" description="Disordered" evidence="8">
    <location>
        <begin position="543"/>
        <end position="582"/>
    </location>
</feature>
<reference evidence="10" key="1">
    <citation type="submission" date="2023-08" db="EMBL/GenBank/DDBJ databases">
        <authorList>
            <person name="Audoor S."/>
            <person name="Bilcke G."/>
        </authorList>
    </citation>
    <scope>NUCLEOTIDE SEQUENCE</scope>
</reference>
<dbReference type="Gene3D" id="1.10.150.20">
    <property type="entry name" value="5' to 3' exonuclease, C-terminal subdomain"/>
    <property type="match status" value="1"/>
</dbReference>
<proteinExistence type="predicted"/>
<dbReference type="InterPro" id="IPR001126">
    <property type="entry name" value="UmuC"/>
</dbReference>
<evidence type="ECO:0000313" key="10">
    <source>
        <dbReference type="EMBL" id="CAJ1958840.1"/>
    </source>
</evidence>
<feature type="compositionally biased region" description="Basic and acidic residues" evidence="8">
    <location>
        <begin position="629"/>
        <end position="639"/>
    </location>
</feature>
<evidence type="ECO:0000256" key="6">
    <source>
        <dbReference type="ARBA" id="ARBA00023242"/>
    </source>
</evidence>
<feature type="region of interest" description="Disordered" evidence="8">
    <location>
        <begin position="90"/>
        <end position="128"/>
    </location>
</feature>
<dbReference type="GO" id="GO:0003887">
    <property type="term" value="F:DNA-directed DNA polymerase activity"/>
    <property type="evidence" value="ECO:0007669"/>
    <property type="project" value="TreeGrafter"/>
</dbReference>
<dbReference type="Gene3D" id="3.30.1490.100">
    <property type="entry name" value="DNA polymerase, Y-family, little finger domain"/>
    <property type="match status" value="1"/>
</dbReference>
<dbReference type="SUPFAM" id="SSF56672">
    <property type="entry name" value="DNA/RNA polymerases"/>
    <property type="match status" value="1"/>
</dbReference>
<keyword evidence="11" id="KW-1185">Reference proteome</keyword>
<dbReference type="EMBL" id="CAKOGP040001980">
    <property type="protein sequence ID" value="CAJ1958840.1"/>
    <property type="molecule type" value="Genomic_DNA"/>
</dbReference>